<feature type="domain" description="TF-B3" evidence="7">
    <location>
        <begin position="115"/>
        <end position="227"/>
    </location>
</feature>
<reference evidence="8 9" key="1">
    <citation type="journal article" date="2023" name="Plants (Basel)">
        <title>Bridging the Gap: Combining Genomics and Transcriptomics Approaches to Understand Stylosanthes scabra, an Orphan Legume from the Brazilian Caatinga.</title>
        <authorList>
            <person name="Ferreira-Neto J.R.C."/>
            <person name="da Silva M.D."/>
            <person name="Binneck E."/>
            <person name="de Melo N.F."/>
            <person name="da Silva R.H."/>
            <person name="de Melo A.L.T.M."/>
            <person name="Pandolfi V."/>
            <person name="Bustamante F.O."/>
            <person name="Brasileiro-Vidal A.C."/>
            <person name="Benko-Iseppon A.M."/>
        </authorList>
    </citation>
    <scope>NUCLEOTIDE SEQUENCE [LARGE SCALE GENOMIC DNA]</scope>
    <source>
        <tissue evidence="8">Leaves</tissue>
    </source>
</reference>
<evidence type="ECO:0000256" key="6">
    <source>
        <dbReference type="SAM" id="MobiDB-lite"/>
    </source>
</evidence>
<dbReference type="CDD" id="cd10017">
    <property type="entry name" value="B3_DNA"/>
    <property type="match status" value="1"/>
</dbReference>
<dbReference type="InterPro" id="IPR015300">
    <property type="entry name" value="DNA-bd_pseudobarrel_sf"/>
</dbReference>
<dbReference type="PANTHER" id="PTHR31140">
    <property type="entry name" value="B3 DOMAIN-CONTAINING TRANSCRIPTION FACTOR ABI3"/>
    <property type="match status" value="1"/>
</dbReference>
<evidence type="ECO:0000256" key="3">
    <source>
        <dbReference type="ARBA" id="ARBA00023125"/>
    </source>
</evidence>
<evidence type="ECO:0000256" key="2">
    <source>
        <dbReference type="ARBA" id="ARBA00023015"/>
    </source>
</evidence>
<keyword evidence="4" id="KW-0804">Transcription</keyword>
<keyword evidence="2" id="KW-0805">Transcription regulation</keyword>
<feature type="region of interest" description="Disordered" evidence="6">
    <location>
        <begin position="34"/>
        <end position="127"/>
    </location>
</feature>
<feature type="compositionally biased region" description="Polar residues" evidence="6">
    <location>
        <begin position="285"/>
        <end position="304"/>
    </location>
</feature>
<evidence type="ECO:0000256" key="1">
    <source>
        <dbReference type="ARBA" id="ARBA00004123"/>
    </source>
</evidence>
<sequence length="389" mass="44529">MSINHYSSTSPMDLHETTPLWWTQQQHNMLMEPIPNHHHHYHHNNHHNSQNTPRFFNLNSQEITEQTTTSQEEDEEEEPPPPQPPRPSQEDIQGGEDGDDDEDEGEGEQQKERMFEKPLTPSDVGKLNRLVIPKQHAEKYFPLTNSVTTTTTESGTECKGLLLSFEDESGKCWRFRYSYWNSSQSYVLTKGWSRYVKDKRLDAGDVVSFERHRADSQRLFIRWRRRSSPPVLAQVGRVAAQAGGGDGGGNVNVNSEKSGVGWTSGFYCAHPSYPAHHLHNQHLTYPQQHEGSSSSLHAGSQGKNQRMRPIGNCSSSSSKVLRLFGVNMECQPQHDDDSQASTTIRREGTTNSDNNTHHNFCYHNYYHQPSNDSHPNHNHMLPHQQSYYY</sequence>
<dbReference type="InterPro" id="IPR044800">
    <property type="entry name" value="LEC2-like"/>
</dbReference>
<dbReference type="EMBL" id="JASCZI010181456">
    <property type="protein sequence ID" value="MED6183683.1"/>
    <property type="molecule type" value="Genomic_DNA"/>
</dbReference>
<dbReference type="Pfam" id="PF02362">
    <property type="entry name" value="B3"/>
    <property type="match status" value="1"/>
</dbReference>
<dbReference type="InterPro" id="IPR003340">
    <property type="entry name" value="B3_DNA-bd"/>
</dbReference>
<comment type="caution">
    <text evidence="8">The sequence shown here is derived from an EMBL/GenBank/DDBJ whole genome shotgun (WGS) entry which is preliminary data.</text>
</comment>
<dbReference type="Gene3D" id="2.40.330.10">
    <property type="entry name" value="DNA-binding pseudobarrel domain"/>
    <property type="match status" value="1"/>
</dbReference>
<dbReference type="Proteomes" id="UP001341840">
    <property type="component" value="Unassembled WGS sequence"/>
</dbReference>
<organism evidence="8 9">
    <name type="scientific">Stylosanthes scabra</name>
    <dbReference type="NCBI Taxonomy" id="79078"/>
    <lineage>
        <taxon>Eukaryota</taxon>
        <taxon>Viridiplantae</taxon>
        <taxon>Streptophyta</taxon>
        <taxon>Embryophyta</taxon>
        <taxon>Tracheophyta</taxon>
        <taxon>Spermatophyta</taxon>
        <taxon>Magnoliopsida</taxon>
        <taxon>eudicotyledons</taxon>
        <taxon>Gunneridae</taxon>
        <taxon>Pentapetalae</taxon>
        <taxon>rosids</taxon>
        <taxon>fabids</taxon>
        <taxon>Fabales</taxon>
        <taxon>Fabaceae</taxon>
        <taxon>Papilionoideae</taxon>
        <taxon>50 kb inversion clade</taxon>
        <taxon>dalbergioids sensu lato</taxon>
        <taxon>Dalbergieae</taxon>
        <taxon>Pterocarpus clade</taxon>
        <taxon>Stylosanthes</taxon>
    </lineage>
</organism>
<comment type="subcellular location">
    <subcellularLocation>
        <location evidence="1">Nucleus</location>
    </subcellularLocation>
</comment>
<keyword evidence="9" id="KW-1185">Reference proteome</keyword>
<dbReference type="PROSITE" id="PS50863">
    <property type="entry name" value="B3"/>
    <property type="match status" value="1"/>
</dbReference>
<feature type="compositionally biased region" description="Polar residues" evidence="6">
    <location>
        <begin position="339"/>
        <end position="355"/>
    </location>
</feature>
<keyword evidence="3" id="KW-0238">DNA-binding</keyword>
<feature type="region of interest" description="Disordered" evidence="6">
    <location>
        <begin position="285"/>
        <end position="312"/>
    </location>
</feature>
<gene>
    <name evidence="8" type="ORF">PIB30_039985</name>
</gene>
<evidence type="ECO:0000313" key="9">
    <source>
        <dbReference type="Proteomes" id="UP001341840"/>
    </source>
</evidence>
<evidence type="ECO:0000259" key="7">
    <source>
        <dbReference type="PROSITE" id="PS50863"/>
    </source>
</evidence>
<evidence type="ECO:0000313" key="8">
    <source>
        <dbReference type="EMBL" id="MED6183683.1"/>
    </source>
</evidence>
<protein>
    <recommendedName>
        <fullName evidence="7">TF-B3 domain-containing protein</fullName>
    </recommendedName>
</protein>
<proteinExistence type="predicted"/>
<keyword evidence="5" id="KW-0539">Nucleus</keyword>
<feature type="compositionally biased region" description="Polar residues" evidence="6">
    <location>
        <begin position="49"/>
        <end position="59"/>
    </location>
</feature>
<dbReference type="SUPFAM" id="SSF101936">
    <property type="entry name" value="DNA-binding pseudobarrel domain"/>
    <property type="match status" value="1"/>
</dbReference>
<dbReference type="PANTHER" id="PTHR31140:SF70">
    <property type="entry name" value="B3 DOMAIN-CONTAINING PROTEIN OS11G0156000"/>
    <property type="match status" value="1"/>
</dbReference>
<evidence type="ECO:0000256" key="4">
    <source>
        <dbReference type="ARBA" id="ARBA00023163"/>
    </source>
</evidence>
<feature type="compositionally biased region" description="Acidic residues" evidence="6">
    <location>
        <begin position="93"/>
        <end position="107"/>
    </location>
</feature>
<accession>A0ABU6WHD1</accession>
<evidence type="ECO:0000256" key="5">
    <source>
        <dbReference type="ARBA" id="ARBA00023242"/>
    </source>
</evidence>
<feature type="region of interest" description="Disordered" evidence="6">
    <location>
        <begin position="330"/>
        <end position="355"/>
    </location>
</feature>
<feature type="compositionally biased region" description="Basic residues" evidence="6">
    <location>
        <begin position="36"/>
        <end position="46"/>
    </location>
</feature>
<name>A0ABU6WHD1_9FABA</name>
<feature type="compositionally biased region" description="Low complexity" evidence="6">
    <location>
        <begin position="60"/>
        <end position="70"/>
    </location>
</feature>
<dbReference type="SMART" id="SM01019">
    <property type="entry name" value="B3"/>
    <property type="match status" value="1"/>
</dbReference>